<keyword evidence="3" id="KW-1185">Reference proteome</keyword>
<dbReference type="Proteomes" id="UP000255066">
    <property type="component" value="Unassembled WGS sequence"/>
</dbReference>
<sequence>MAFVQHCENCGLKVEIEDTDNLEFSVERKEEMETESQKPTLCSNCTQQQIQPII</sequence>
<dbReference type="AlphaFoldDB" id="A0A378I8V8"/>
<evidence type="ECO:0000313" key="1">
    <source>
        <dbReference type="EMBL" id="KTC69384.1"/>
    </source>
</evidence>
<protein>
    <submittedName>
        <fullName evidence="2">Uncharacterized protein</fullName>
    </submittedName>
</protein>
<accession>A0A378I8V8</accession>
<name>A0A378I8V8_9GAMM</name>
<dbReference type="Proteomes" id="UP000054735">
    <property type="component" value="Unassembled WGS sequence"/>
</dbReference>
<reference evidence="2 4" key="2">
    <citation type="submission" date="2018-06" db="EMBL/GenBank/DDBJ databases">
        <authorList>
            <consortium name="Pathogen Informatics"/>
            <person name="Doyle S."/>
        </authorList>
    </citation>
    <scope>NUCLEOTIDE SEQUENCE [LARGE SCALE GENOMIC DNA]</scope>
    <source>
        <strain evidence="2 4">NCTC12437</strain>
    </source>
</reference>
<evidence type="ECO:0000313" key="3">
    <source>
        <dbReference type="Proteomes" id="UP000054735"/>
    </source>
</evidence>
<evidence type="ECO:0000313" key="2">
    <source>
        <dbReference type="EMBL" id="STX31647.1"/>
    </source>
</evidence>
<dbReference type="RefSeq" id="WP_157062401.1">
    <property type="nucleotide sequence ID" value="NZ_CAAAHV010000018.1"/>
</dbReference>
<dbReference type="EMBL" id="UGNW01000001">
    <property type="protein sequence ID" value="STX31647.1"/>
    <property type="molecule type" value="Genomic_DNA"/>
</dbReference>
<reference evidence="1 3" key="1">
    <citation type="submission" date="2015-11" db="EMBL/GenBank/DDBJ databases">
        <title>Genomic analysis of 38 Legionella species identifies large and diverse effector repertoires.</title>
        <authorList>
            <person name="Burstein D."/>
            <person name="Amaro F."/>
            <person name="Zusman T."/>
            <person name="Lifshitz Z."/>
            <person name="Cohen O."/>
            <person name="Gilbert J.A."/>
            <person name="Pupko T."/>
            <person name="Shuman H.A."/>
            <person name="Segal G."/>
        </authorList>
    </citation>
    <scope>NUCLEOTIDE SEQUENCE [LARGE SCALE GENOMIC DNA]</scope>
    <source>
        <strain evidence="1 3">CDC#1407-AL-14</strain>
    </source>
</reference>
<dbReference type="OrthoDB" id="5650741at2"/>
<dbReference type="EMBL" id="LNXT01000040">
    <property type="protein sequence ID" value="KTC69384.1"/>
    <property type="molecule type" value="Genomic_DNA"/>
</dbReference>
<evidence type="ECO:0000313" key="4">
    <source>
        <dbReference type="Proteomes" id="UP000255066"/>
    </source>
</evidence>
<organism evidence="2 4">
    <name type="scientific">Legionella birminghamensis</name>
    <dbReference type="NCBI Taxonomy" id="28083"/>
    <lineage>
        <taxon>Bacteria</taxon>
        <taxon>Pseudomonadati</taxon>
        <taxon>Pseudomonadota</taxon>
        <taxon>Gammaproteobacteria</taxon>
        <taxon>Legionellales</taxon>
        <taxon>Legionellaceae</taxon>
        <taxon>Legionella</taxon>
    </lineage>
</organism>
<gene>
    <name evidence="1" type="ORF">Lbir_2123</name>
    <name evidence="2" type="ORF">NCTC12437_01421</name>
</gene>
<proteinExistence type="predicted"/>